<dbReference type="InterPro" id="IPR027417">
    <property type="entry name" value="P-loop_NTPase"/>
</dbReference>
<name>A0ABS0CZR7_9NOCA</name>
<dbReference type="SUPFAM" id="SSF52540">
    <property type="entry name" value="P-loop containing nucleoside triphosphate hydrolases"/>
    <property type="match status" value="1"/>
</dbReference>
<evidence type="ECO:0008006" key="4">
    <source>
        <dbReference type="Google" id="ProtNLM"/>
    </source>
</evidence>
<comment type="caution">
    <text evidence="2">The sequence shown here is derived from an EMBL/GenBank/DDBJ whole genome shotgun (WGS) entry which is preliminary data.</text>
</comment>
<evidence type="ECO:0000256" key="1">
    <source>
        <dbReference type="SAM" id="Coils"/>
    </source>
</evidence>
<accession>A0ABS0CZR7</accession>
<feature type="coiled-coil region" evidence="1">
    <location>
        <begin position="334"/>
        <end position="368"/>
    </location>
</feature>
<dbReference type="Proteomes" id="UP000702209">
    <property type="component" value="Unassembled WGS sequence"/>
</dbReference>
<keyword evidence="3" id="KW-1185">Reference proteome</keyword>
<proteinExistence type="predicted"/>
<evidence type="ECO:0000313" key="3">
    <source>
        <dbReference type="Proteomes" id="UP000702209"/>
    </source>
</evidence>
<reference evidence="2 3" key="1">
    <citation type="submission" date="2020-10" db="EMBL/GenBank/DDBJ databases">
        <title>Identification of Nocardia species via Next-generation sequencing and recognition of intraspecies genetic diversity.</title>
        <authorList>
            <person name="Li P."/>
            <person name="Li P."/>
            <person name="Lu B."/>
        </authorList>
    </citation>
    <scope>NUCLEOTIDE SEQUENCE [LARGE SCALE GENOMIC DNA]</scope>
    <source>
        <strain evidence="2 3">BJ06-0157</strain>
    </source>
</reference>
<dbReference type="EMBL" id="JADLQX010000037">
    <property type="protein sequence ID" value="MBF6302097.1"/>
    <property type="molecule type" value="Genomic_DNA"/>
</dbReference>
<evidence type="ECO:0000313" key="2">
    <source>
        <dbReference type="EMBL" id="MBF6302097.1"/>
    </source>
</evidence>
<gene>
    <name evidence="2" type="ORF">IU459_31815</name>
</gene>
<sequence length="697" mass="76118">MTSNMQVPTEQELHERIAERLGDSADPERVGEILTDHGLELTGPLPTKRELVVHRLYCDGEKSGTDSNDGPFTVDMRLGRGPWVIASKINSAGKSSLLWALSFALRGEGFDGFSRPETKGWFHYVRADVEVGGVAASIRLLFGQPGRPSVKLLTANAMEDLLALEGRDEDHPNVHMIASAGSSGVRTLIGRFMMERLGLQPMSVWTVEQGAPANTDGERDGAERVHGWASYFYAIALNSASDGILLGPTVIGQLPVKLMQLFLDVPFAPEFSRTSSLTRLATQEANRAVRRAGDDARSRHDMIVPLREALIESERRLRVAEAERPDMGELVDAAARAGEELAACQERHNEAIDQLAAARKARQRDQREERHAKQSGAARLLLGALDPEVCPRCDHAIDDTRRTAENADHRCSVCVNPLPEVTVDSQAAADAIAQIEARVEASLLVERRCAAAADTSTGSLAKARVRYEQASEKLHAARSGSWFARYEKCKQEFQQLQGAIAVVTGERGGAASTALVTAIDAVNAEQASMLDDAIDEKQVLTATTVVLKELVDANSRALFAELNDEIVRIARRLGVTNLTSVSFDLSGRLNAVKSGARHSFRKFSPVDRLRMRIATVVGMINIGRRRGIMSHPGLLLVDAPTADELTPEVKYQVLAALYDTAANVPGMQVIITSIEEPIWTIFPEDRILTGRHGRELF</sequence>
<protein>
    <recommendedName>
        <fullName evidence="4">Large ATP-binding protein</fullName>
    </recommendedName>
</protein>
<keyword evidence="1" id="KW-0175">Coiled coil</keyword>
<organism evidence="2 3">
    <name type="scientific">Nocardia amamiensis</name>
    <dbReference type="NCBI Taxonomy" id="404578"/>
    <lineage>
        <taxon>Bacteria</taxon>
        <taxon>Bacillati</taxon>
        <taxon>Actinomycetota</taxon>
        <taxon>Actinomycetes</taxon>
        <taxon>Mycobacteriales</taxon>
        <taxon>Nocardiaceae</taxon>
        <taxon>Nocardia</taxon>
    </lineage>
</organism>
<dbReference type="RefSeq" id="WP_195133294.1">
    <property type="nucleotide sequence ID" value="NZ_JADLQX010000037.1"/>
</dbReference>